<dbReference type="SUPFAM" id="SSF109998">
    <property type="entry name" value="Triger factor/SurA peptide-binding domain-like"/>
    <property type="match status" value="1"/>
</dbReference>
<dbReference type="EMBL" id="BMMK01000032">
    <property type="protein sequence ID" value="GGM74681.1"/>
    <property type="molecule type" value="Genomic_DNA"/>
</dbReference>
<evidence type="ECO:0008006" key="4">
    <source>
        <dbReference type="Google" id="ProtNLM"/>
    </source>
</evidence>
<sequence>MTAVIRRRVRRPAGLLAAAAVAVGLVAGCGSGPSQVGAAAIVGDNKIPLEHIQQRLDSLYRKEPGIKEDLRRQGNLDTVARNIATLSVRHELVSRAAEREGLHVNEEQVTELIDKQGGAEAASKGTVYDASTFRERARDQLLLVELGRKYLDKLAVTIDFTQAPSREAAERKARQLADPDQARKVIAADRKSGIPAGTGHTLRAADNLQLASTPLFGAEKNTVVAFPVSQQEGQWLVAVIRDRRTDADGTVNPERVDPLQLEALGVRMLAPLSDLLGVRVSPRYGMWDPMSLAVVPGAKEAGGIRVQGSERKQ</sequence>
<gene>
    <name evidence="2" type="ORF">GCM10012275_51710</name>
</gene>
<keyword evidence="1" id="KW-0732">Signal</keyword>
<evidence type="ECO:0000256" key="1">
    <source>
        <dbReference type="SAM" id="SignalP"/>
    </source>
</evidence>
<reference evidence="2" key="1">
    <citation type="journal article" date="2014" name="Int. J. Syst. Evol. Microbiol.">
        <title>Complete genome sequence of Corynebacterium casei LMG S-19264T (=DSM 44701T), isolated from a smear-ripened cheese.</title>
        <authorList>
            <consortium name="US DOE Joint Genome Institute (JGI-PGF)"/>
            <person name="Walter F."/>
            <person name="Albersmeier A."/>
            <person name="Kalinowski J."/>
            <person name="Ruckert C."/>
        </authorList>
    </citation>
    <scope>NUCLEOTIDE SEQUENCE</scope>
    <source>
        <strain evidence="2">CGMCC 4.5737</strain>
    </source>
</reference>
<dbReference type="Pfam" id="PF13624">
    <property type="entry name" value="SurA_N_3"/>
    <property type="match status" value="1"/>
</dbReference>
<protein>
    <recommendedName>
        <fullName evidence="4">PpiC domain-containing protein</fullName>
    </recommendedName>
</protein>
<dbReference type="PROSITE" id="PS51257">
    <property type="entry name" value="PROKAR_LIPOPROTEIN"/>
    <property type="match status" value="1"/>
</dbReference>
<name>A0A8J3FYB6_9PSEU</name>
<dbReference type="AlphaFoldDB" id="A0A8J3FYB6"/>
<evidence type="ECO:0000313" key="2">
    <source>
        <dbReference type="EMBL" id="GGM74681.1"/>
    </source>
</evidence>
<dbReference type="InterPro" id="IPR027304">
    <property type="entry name" value="Trigger_fact/SurA_dom_sf"/>
</dbReference>
<keyword evidence="3" id="KW-1185">Reference proteome</keyword>
<feature type="chain" id="PRO_5038800593" description="PpiC domain-containing protein" evidence="1">
    <location>
        <begin position="28"/>
        <end position="313"/>
    </location>
</feature>
<accession>A0A8J3FYB6</accession>
<evidence type="ECO:0000313" key="3">
    <source>
        <dbReference type="Proteomes" id="UP000637578"/>
    </source>
</evidence>
<reference evidence="2" key="2">
    <citation type="submission" date="2020-09" db="EMBL/GenBank/DDBJ databases">
        <authorList>
            <person name="Sun Q."/>
            <person name="Zhou Y."/>
        </authorList>
    </citation>
    <scope>NUCLEOTIDE SEQUENCE</scope>
    <source>
        <strain evidence="2">CGMCC 4.5737</strain>
    </source>
</reference>
<feature type="signal peptide" evidence="1">
    <location>
        <begin position="1"/>
        <end position="27"/>
    </location>
</feature>
<dbReference type="Proteomes" id="UP000637578">
    <property type="component" value="Unassembled WGS sequence"/>
</dbReference>
<organism evidence="2 3">
    <name type="scientific">Longimycelium tulufanense</name>
    <dbReference type="NCBI Taxonomy" id="907463"/>
    <lineage>
        <taxon>Bacteria</taxon>
        <taxon>Bacillati</taxon>
        <taxon>Actinomycetota</taxon>
        <taxon>Actinomycetes</taxon>
        <taxon>Pseudonocardiales</taxon>
        <taxon>Pseudonocardiaceae</taxon>
        <taxon>Longimycelium</taxon>
    </lineage>
</organism>
<dbReference type="RefSeq" id="WP_189061016.1">
    <property type="nucleotide sequence ID" value="NZ_BMMK01000032.1"/>
</dbReference>
<comment type="caution">
    <text evidence="2">The sequence shown here is derived from an EMBL/GenBank/DDBJ whole genome shotgun (WGS) entry which is preliminary data.</text>
</comment>
<proteinExistence type="predicted"/>